<evidence type="ECO:0000313" key="16">
    <source>
        <dbReference type="Proteomes" id="UP000501568"/>
    </source>
</evidence>
<dbReference type="Pfam" id="PF01930">
    <property type="entry name" value="Cas_Cas4"/>
    <property type="match status" value="1"/>
</dbReference>
<dbReference type="EC" id="3.1.12.1" evidence="3 13"/>
<evidence type="ECO:0000256" key="3">
    <source>
        <dbReference type="ARBA" id="ARBA00012768"/>
    </source>
</evidence>
<keyword evidence="16" id="KW-1185">Reference proteome</keyword>
<keyword evidence="6 13" id="KW-0479">Metal-binding</keyword>
<keyword evidence="11 13" id="KW-0051">Antiviral defense</keyword>
<dbReference type="GO" id="GO:0051536">
    <property type="term" value="F:iron-sulfur cluster binding"/>
    <property type="evidence" value="ECO:0007669"/>
    <property type="project" value="UniProtKB-KW"/>
</dbReference>
<dbReference type="InterPro" id="IPR022765">
    <property type="entry name" value="Dna2/Cas4_DUF83"/>
</dbReference>
<comment type="cofactor">
    <cofactor evidence="1">
        <name>[4Fe-4S] cluster</name>
        <dbReference type="ChEBI" id="CHEBI:49883"/>
    </cofactor>
</comment>
<accession>A0A6G6Y5Q6</accession>
<dbReference type="NCBIfam" id="TIGR00372">
    <property type="entry name" value="cas4"/>
    <property type="match status" value="1"/>
</dbReference>
<evidence type="ECO:0000256" key="2">
    <source>
        <dbReference type="ARBA" id="ARBA00009189"/>
    </source>
</evidence>
<proteinExistence type="inferred from homology"/>
<feature type="domain" description="DUF83" evidence="14">
    <location>
        <begin position="38"/>
        <end position="215"/>
    </location>
</feature>
<dbReference type="InterPro" id="IPR013343">
    <property type="entry name" value="CRISPR-assoc_prot_Cas4"/>
</dbReference>
<reference evidence="15 16" key="1">
    <citation type="submission" date="2020-02" db="EMBL/GenBank/DDBJ databases">
        <authorList>
            <person name="Zheng R.K."/>
            <person name="Sun C.M."/>
        </authorList>
    </citation>
    <scope>NUCLEOTIDE SEQUENCE [LARGE SCALE GENOMIC DNA]</scope>
    <source>
        <strain evidence="16">zrk23</strain>
    </source>
</reference>
<dbReference type="PANTHER" id="PTHR36531:SF6">
    <property type="entry name" value="DNA REPLICATION ATP-DEPENDENT HELICASE_NUCLEASE DNA2"/>
    <property type="match status" value="1"/>
</dbReference>
<evidence type="ECO:0000256" key="5">
    <source>
        <dbReference type="ARBA" id="ARBA00022722"/>
    </source>
</evidence>
<dbReference type="Proteomes" id="UP000501568">
    <property type="component" value="Chromosome"/>
</dbReference>
<evidence type="ECO:0000256" key="8">
    <source>
        <dbReference type="ARBA" id="ARBA00022839"/>
    </source>
</evidence>
<dbReference type="InterPro" id="IPR011604">
    <property type="entry name" value="PDDEXK-like_dom_sf"/>
</dbReference>
<evidence type="ECO:0000256" key="7">
    <source>
        <dbReference type="ARBA" id="ARBA00022801"/>
    </source>
</evidence>
<evidence type="ECO:0000256" key="6">
    <source>
        <dbReference type="ARBA" id="ARBA00022723"/>
    </source>
</evidence>
<evidence type="ECO:0000256" key="13">
    <source>
        <dbReference type="RuleBase" id="RU365022"/>
    </source>
</evidence>
<protein>
    <recommendedName>
        <fullName evidence="4 13">CRISPR-associated exonuclease Cas4</fullName>
        <ecNumber evidence="3 13">3.1.12.1</ecNumber>
    </recommendedName>
</protein>
<dbReference type="GO" id="GO:0046872">
    <property type="term" value="F:metal ion binding"/>
    <property type="evidence" value="ECO:0007669"/>
    <property type="project" value="UniProtKB-KW"/>
</dbReference>
<dbReference type="EMBL" id="CP049109">
    <property type="protein sequence ID" value="QIG80240.1"/>
    <property type="molecule type" value="Genomic_DNA"/>
</dbReference>
<dbReference type="CDD" id="cd09637">
    <property type="entry name" value="Cas4_I-A_I-B_I-C_I-D_II-B"/>
    <property type="match status" value="1"/>
</dbReference>
<gene>
    <name evidence="15" type="primary">cas4</name>
    <name evidence="15" type="ORF">G5C33_10925</name>
</gene>
<evidence type="ECO:0000256" key="10">
    <source>
        <dbReference type="ARBA" id="ARBA00023014"/>
    </source>
</evidence>
<organism evidence="15 16">
    <name type="scientific">Stakelama tenebrarum</name>
    <dbReference type="NCBI Taxonomy" id="2711215"/>
    <lineage>
        <taxon>Bacteria</taxon>
        <taxon>Pseudomonadati</taxon>
        <taxon>Pseudomonadota</taxon>
        <taxon>Alphaproteobacteria</taxon>
        <taxon>Sphingomonadales</taxon>
        <taxon>Sphingomonadaceae</taxon>
        <taxon>Stakelama</taxon>
    </lineage>
</organism>
<keyword evidence="10 13" id="KW-0411">Iron-sulfur</keyword>
<comment type="similarity">
    <text evidence="2 13">Belongs to the CRISPR-associated exonuclease Cas4 family.</text>
</comment>
<keyword evidence="7 13" id="KW-0378">Hydrolase</keyword>
<evidence type="ECO:0000256" key="1">
    <source>
        <dbReference type="ARBA" id="ARBA00001966"/>
    </source>
</evidence>
<comment type="cofactor">
    <cofactor evidence="13">
        <name>iron-sulfur cluster</name>
        <dbReference type="ChEBI" id="CHEBI:30408"/>
    </cofactor>
</comment>
<evidence type="ECO:0000256" key="9">
    <source>
        <dbReference type="ARBA" id="ARBA00023004"/>
    </source>
</evidence>
<comment type="cofactor">
    <cofactor evidence="13">
        <name>Mg(2+)</name>
        <dbReference type="ChEBI" id="CHEBI:18420"/>
    </cofactor>
    <cofactor evidence="13">
        <name>Mn(2+)</name>
        <dbReference type="ChEBI" id="CHEBI:29035"/>
    </cofactor>
    <text evidence="13">Mg(2+) or Mn(2+) required for ssDNA cleavage activity.</text>
</comment>
<dbReference type="PANTHER" id="PTHR36531">
    <property type="entry name" value="CRISPR-ASSOCIATED EXONUCLEASE CAS4"/>
    <property type="match status" value="1"/>
</dbReference>
<evidence type="ECO:0000259" key="14">
    <source>
        <dbReference type="Pfam" id="PF01930"/>
    </source>
</evidence>
<evidence type="ECO:0000313" key="15">
    <source>
        <dbReference type="EMBL" id="QIG80240.1"/>
    </source>
</evidence>
<evidence type="ECO:0000256" key="12">
    <source>
        <dbReference type="ARBA" id="ARBA00023211"/>
    </source>
</evidence>
<dbReference type="AlphaFoldDB" id="A0A6G6Y5Q6"/>
<dbReference type="KEGG" id="spzr:G5C33_10925"/>
<dbReference type="InterPro" id="IPR051827">
    <property type="entry name" value="Cas4_exonuclease"/>
</dbReference>
<name>A0A6G6Y5Q6_9SPHN</name>
<keyword evidence="12 13" id="KW-0464">Manganese</keyword>
<evidence type="ECO:0000256" key="4">
    <source>
        <dbReference type="ARBA" id="ARBA00020049"/>
    </source>
</evidence>
<dbReference type="GO" id="GO:0004527">
    <property type="term" value="F:exonuclease activity"/>
    <property type="evidence" value="ECO:0007669"/>
    <property type="project" value="UniProtKB-KW"/>
</dbReference>
<comment type="function">
    <text evidence="13">CRISPR (clustered regularly interspaced short palindromic repeat) is an adaptive immune system that provides protection against mobile genetic elements (viruses, transposable elements and conjugative plasmids). CRISPR clusters contain sequences complementary to antecedent mobile elements and target invading nucleic acids. CRISPR clusters are transcribed and processed into CRISPR RNA (crRNA).</text>
</comment>
<sequence>MPCGLSATVCPTGSRYWNRAEVSAATDDRYDDVLIPVSALQHYLFCPRQCALIHVERQWAEDGATAEGRILHDRVDKGGGDRRRDVRLVRSLPIRAPELGLIGVADVVEFHGRGAAARPFPVEYKRGKPKAHRADEVQLCAQGLCLEAMFGHAVPEGALFYGEVRRRRAVSFDDDLRALTLRIVQETRAMFAARRTPPPVPFKGCTRCSLADLCRPATFQQPPSVRRWLERQIGA</sequence>
<dbReference type="GO" id="GO:0051607">
    <property type="term" value="P:defense response to virus"/>
    <property type="evidence" value="ECO:0007669"/>
    <property type="project" value="UniProtKB-KW"/>
</dbReference>
<keyword evidence="5 13" id="KW-0540">Nuclease</keyword>
<dbReference type="Gene3D" id="3.90.320.10">
    <property type="match status" value="1"/>
</dbReference>
<evidence type="ECO:0000256" key="11">
    <source>
        <dbReference type="ARBA" id="ARBA00023118"/>
    </source>
</evidence>
<keyword evidence="8 13" id="KW-0269">Exonuclease</keyword>
<keyword evidence="9 13" id="KW-0408">Iron</keyword>